<proteinExistence type="predicted"/>
<dbReference type="PANTHER" id="PTHR43805">
    <property type="entry name" value="GLYCEROPHOSPHORYL DIESTER PHOSPHODIESTERASE"/>
    <property type="match status" value="1"/>
</dbReference>
<dbReference type="GO" id="GO:0008081">
    <property type="term" value="F:phosphoric diester hydrolase activity"/>
    <property type="evidence" value="ECO:0007669"/>
    <property type="project" value="InterPro"/>
</dbReference>
<sequence length="329" mass="36198">MWQWIRIAMAGLVLFAISVVVLNGSWHAPAPADPQRRLLSHRGVHQTFDRTNIANDTCTAERIFPPTHDLMENTLPSIKAAFDAGADVVEIDIAATTDGQMAVFHDWSLGCRTDGKGPIRDHSMEELRALDLGYGYTADRGSTFPLRGKGIGLMPTLSEVFAAFPQGRFLINYKSRDAYEGILLAALIEANPDVRRALWSAYGGTEPTERANELIPGLRGFTSTGTRYCLIGYVLLGWSGHIPVECRNTHVMVPINYTWAMWGWPDLFHQRMAAAGSDIILIGPVEAGETGTSGIDTPELLKTIPDTFDGYIWTNRIELIGPLVTSEVL</sequence>
<gene>
    <name evidence="2" type="ORF">KD146_04390</name>
</gene>
<name>A0A942E9C1_9HYPH</name>
<dbReference type="Proteomes" id="UP000678281">
    <property type="component" value="Unassembled WGS sequence"/>
</dbReference>
<dbReference type="Gene3D" id="3.20.20.190">
    <property type="entry name" value="Phosphatidylinositol (PI) phosphodiesterase"/>
    <property type="match status" value="1"/>
</dbReference>
<dbReference type="EMBL" id="JAGXTP010000001">
    <property type="protein sequence ID" value="MBS3847932.1"/>
    <property type="molecule type" value="Genomic_DNA"/>
</dbReference>
<dbReference type="SUPFAM" id="SSF51695">
    <property type="entry name" value="PLC-like phosphodiesterases"/>
    <property type="match status" value="1"/>
</dbReference>
<evidence type="ECO:0000259" key="1">
    <source>
        <dbReference type="PROSITE" id="PS51704"/>
    </source>
</evidence>
<dbReference type="GO" id="GO:0006629">
    <property type="term" value="P:lipid metabolic process"/>
    <property type="evidence" value="ECO:0007669"/>
    <property type="project" value="InterPro"/>
</dbReference>
<keyword evidence="3" id="KW-1185">Reference proteome</keyword>
<accession>A0A942E9C1</accession>
<organism evidence="2 3">
    <name type="scientific">Devosia litorisediminis</name>
    <dbReference type="NCBI Taxonomy" id="2829817"/>
    <lineage>
        <taxon>Bacteria</taxon>
        <taxon>Pseudomonadati</taxon>
        <taxon>Pseudomonadota</taxon>
        <taxon>Alphaproteobacteria</taxon>
        <taxon>Hyphomicrobiales</taxon>
        <taxon>Devosiaceae</taxon>
        <taxon>Devosia</taxon>
    </lineage>
</organism>
<feature type="domain" description="GP-PDE" evidence="1">
    <location>
        <begin position="52"/>
        <end position="324"/>
    </location>
</feature>
<dbReference type="PROSITE" id="PS51704">
    <property type="entry name" value="GP_PDE"/>
    <property type="match status" value="1"/>
</dbReference>
<dbReference type="Pfam" id="PF03009">
    <property type="entry name" value="GDPD"/>
    <property type="match status" value="1"/>
</dbReference>
<evidence type="ECO:0000313" key="2">
    <source>
        <dbReference type="EMBL" id="MBS3847932.1"/>
    </source>
</evidence>
<reference evidence="2" key="1">
    <citation type="submission" date="2021-04" db="EMBL/GenBank/DDBJ databases">
        <title>Devosia litorisediminis sp. nov., isolated from a sand dune.</title>
        <authorList>
            <person name="Park S."/>
            <person name="Yoon J.-H."/>
        </authorList>
    </citation>
    <scope>NUCLEOTIDE SEQUENCE</scope>
    <source>
        <strain evidence="2">BSSL-BM10</strain>
    </source>
</reference>
<dbReference type="InterPro" id="IPR017946">
    <property type="entry name" value="PLC-like_Pdiesterase_TIM-brl"/>
</dbReference>
<dbReference type="PANTHER" id="PTHR43805:SF1">
    <property type="entry name" value="GP-PDE DOMAIN-CONTAINING PROTEIN"/>
    <property type="match status" value="1"/>
</dbReference>
<protein>
    <submittedName>
        <fullName evidence="2">Glycerophosphodiester phosphodiesterase</fullName>
    </submittedName>
</protein>
<comment type="caution">
    <text evidence="2">The sequence shown here is derived from an EMBL/GenBank/DDBJ whole genome shotgun (WGS) entry which is preliminary data.</text>
</comment>
<dbReference type="InterPro" id="IPR030395">
    <property type="entry name" value="GP_PDE_dom"/>
</dbReference>
<dbReference type="AlphaFoldDB" id="A0A942E9C1"/>
<evidence type="ECO:0000313" key="3">
    <source>
        <dbReference type="Proteomes" id="UP000678281"/>
    </source>
</evidence>